<dbReference type="Proteomes" id="UP000011777">
    <property type="component" value="Unassembled WGS sequence"/>
</dbReference>
<sequence length="404" mass="45873">MVLSFEDELNFHAYSNENTSKNDKSQNKTNYVTSEEHSVASQNQVDFSTAEWDYLTHHNLPQQTFDANGIEISPSMSNQTLQSFRPSFSSEYETDTTDLVSYIDHNTQHLEVLHHSCQDNNNNKNNNTAVDFGFPSSIDYNTFLENILDTKDHGRRNFDATTNHEATPNFNPANYDQSLLMLPHELQDNNNNNNNNIQMDQFNQPQSFIGDDCNNDNDYVVHHSELTTMASTTTGLPITAISATTTTSSISSMSLAKSPTNVFVDFDDFVTSPIYEWPSDETVGPVNLTNNIKVRLANLEPKTVSDAVRRTIREEFIIQDMFLNGQSPMPPEIPKSIRKKSDRDVEWTPLSVYKAYTNIKSPTNGKDSYNHLVPYTSCIGTLNYRPKDHAAWRRAPNKATRQDE</sequence>
<comment type="caution">
    <text evidence="1">The sequence shown here is derived from an EMBL/GenBank/DDBJ whole genome shotgun (WGS) entry which is preliminary data.</text>
</comment>
<dbReference type="eggNOG" id="ENOG502RQED">
    <property type="taxonomic scope" value="Eukaryota"/>
</dbReference>
<organism evidence="1 2">
    <name type="scientific">Candida maltosa (strain Xu316)</name>
    <name type="common">Yeast</name>
    <dbReference type="NCBI Taxonomy" id="1245528"/>
    <lineage>
        <taxon>Eukaryota</taxon>
        <taxon>Fungi</taxon>
        <taxon>Dikarya</taxon>
        <taxon>Ascomycota</taxon>
        <taxon>Saccharomycotina</taxon>
        <taxon>Pichiomycetes</taxon>
        <taxon>Debaryomycetaceae</taxon>
        <taxon>Candida/Lodderomyces clade</taxon>
        <taxon>Candida</taxon>
    </lineage>
</organism>
<dbReference type="AlphaFoldDB" id="M3HSZ4"/>
<evidence type="ECO:0000313" key="1">
    <source>
        <dbReference type="EMBL" id="EMG50702.1"/>
    </source>
</evidence>
<reference evidence="1 2" key="1">
    <citation type="submission" date="2013-02" db="EMBL/GenBank/DDBJ databases">
        <title>Genome sequence of Candida maltosa Xu316, a potential industrial strain for xylitol and ethanol production.</title>
        <authorList>
            <person name="Yu J."/>
            <person name="Wang Q."/>
            <person name="Geng X."/>
            <person name="Bao W."/>
            <person name="He P."/>
            <person name="Cai J."/>
        </authorList>
    </citation>
    <scope>NUCLEOTIDE SEQUENCE [LARGE SCALE GENOMIC DNA]</scope>
    <source>
        <strain evidence="2">Xu316</strain>
    </source>
</reference>
<proteinExistence type="predicted"/>
<dbReference type="EMBL" id="AOGT01000149">
    <property type="protein sequence ID" value="EMG50702.1"/>
    <property type="molecule type" value="Genomic_DNA"/>
</dbReference>
<accession>M3HSZ4</accession>
<dbReference type="OrthoDB" id="4096135at2759"/>
<keyword evidence="2" id="KW-1185">Reference proteome</keyword>
<protein>
    <submittedName>
        <fullName evidence="1">Uncharacterized protein</fullName>
    </submittedName>
</protein>
<name>M3HSZ4_CANMX</name>
<dbReference type="STRING" id="1245528.M3HSZ4"/>
<gene>
    <name evidence="1" type="ORF">G210_1543</name>
</gene>
<dbReference type="HOGENOM" id="CLU_035518_0_0_1"/>
<dbReference type="OMA" id="TSPIYEW"/>
<evidence type="ECO:0000313" key="2">
    <source>
        <dbReference type="Proteomes" id="UP000011777"/>
    </source>
</evidence>